<dbReference type="GO" id="GO:0015057">
    <property type="term" value="F:thrombin-activated receptor activity"/>
    <property type="evidence" value="ECO:0007669"/>
    <property type="project" value="InterPro"/>
</dbReference>
<organism evidence="15 16">
    <name type="scientific">Megalops atlanticus</name>
    <name type="common">Tarpon</name>
    <name type="synonym">Clupea gigantea</name>
    <dbReference type="NCBI Taxonomy" id="7932"/>
    <lineage>
        <taxon>Eukaryota</taxon>
        <taxon>Metazoa</taxon>
        <taxon>Chordata</taxon>
        <taxon>Craniata</taxon>
        <taxon>Vertebrata</taxon>
        <taxon>Euteleostomi</taxon>
        <taxon>Actinopterygii</taxon>
        <taxon>Neopterygii</taxon>
        <taxon>Teleostei</taxon>
        <taxon>Elopiformes</taxon>
        <taxon>Megalopidae</taxon>
        <taxon>Megalops</taxon>
    </lineage>
</organism>
<name>A0A9D3Q602_MEGAT</name>
<evidence type="ECO:0000256" key="11">
    <source>
        <dbReference type="PIRSR" id="PIRSR603912-52"/>
    </source>
</evidence>
<keyword evidence="6 12" id="KW-0472">Membrane</keyword>
<feature type="transmembrane region" description="Helical" evidence="12">
    <location>
        <begin position="314"/>
        <end position="336"/>
    </location>
</feature>
<dbReference type="InterPro" id="IPR002281">
    <property type="entry name" value="Pro_rcpt_2"/>
</dbReference>
<feature type="disulfide bond" evidence="11">
    <location>
        <begin position="131"/>
        <end position="209"/>
    </location>
</feature>
<evidence type="ECO:0000256" key="12">
    <source>
        <dbReference type="SAM" id="Phobius"/>
    </source>
</evidence>
<evidence type="ECO:0000256" key="3">
    <source>
        <dbReference type="ARBA" id="ARBA00022692"/>
    </source>
</evidence>
<accession>A0A9D3Q602</accession>
<evidence type="ECO:0000256" key="4">
    <source>
        <dbReference type="ARBA" id="ARBA00022989"/>
    </source>
</evidence>
<evidence type="ECO:0000313" key="15">
    <source>
        <dbReference type="EMBL" id="KAG7477018.1"/>
    </source>
</evidence>
<feature type="signal peptide" evidence="13">
    <location>
        <begin position="1"/>
        <end position="21"/>
    </location>
</feature>
<dbReference type="PRINTS" id="PR01428">
    <property type="entry name" value="PROTEASEAR"/>
</dbReference>
<keyword evidence="10" id="KW-0807">Transducer</keyword>
<feature type="chain" id="PRO_5039171556" description="G-protein coupled receptors family 1 profile domain-containing protein" evidence="13">
    <location>
        <begin position="22"/>
        <end position="387"/>
    </location>
</feature>
<keyword evidence="8" id="KW-0675">Receptor</keyword>
<evidence type="ECO:0000256" key="8">
    <source>
        <dbReference type="ARBA" id="ARBA00023170"/>
    </source>
</evidence>
<dbReference type="PANTHER" id="PTHR24232">
    <property type="entry name" value="G-PROTEIN COUPLED RECEPTOR"/>
    <property type="match status" value="1"/>
</dbReference>
<reference evidence="15" key="1">
    <citation type="submission" date="2021-01" db="EMBL/GenBank/DDBJ databases">
        <authorList>
            <person name="Zahm M."/>
            <person name="Roques C."/>
            <person name="Cabau C."/>
            <person name="Klopp C."/>
            <person name="Donnadieu C."/>
            <person name="Jouanno E."/>
            <person name="Lampietro C."/>
            <person name="Louis A."/>
            <person name="Herpin A."/>
            <person name="Echchiki A."/>
            <person name="Berthelot C."/>
            <person name="Parey E."/>
            <person name="Roest-Crollius H."/>
            <person name="Braasch I."/>
            <person name="Postlethwait J."/>
            <person name="Bobe J."/>
            <person name="Montfort J."/>
            <person name="Bouchez O."/>
            <person name="Begum T."/>
            <person name="Mejri S."/>
            <person name="Adams A."/>
            <person name="Chen W.-J."/>
            <person name="Guiguen Y."/>
        </authorList>
    </citation>
    <scope>NUCLEOTIDE SEQUENCE</scope>
    <source>
        <strain evidence="15">YG-15Mar2019-1</strain>
        <tissue evidence="15">Brain</tissue>
    </source>
</reference>
<feature type="transmembrane region" description="Helical" evidence="12">
    <location>
        <begin position="133"/>
        <end position="152"/>
    </location>
</feature>
<keyword evidence="4 12" id="KW-1133">Transmembrane helix</keyword>
<evidence type="ECO:0000313" key="16">
    <source>
        <dbReference type="Proteomes" id="UP001046870"/>
    </source>
</evidence>
<feature type="transmembrane region" description="Helical" evidence="12">
    <location>
        <begin position="229"/>
        <end position="254"/>
    </location>
</feature>
<feature type="transmembrane region" description="Helical" evidence="12">
    <location>
        <begin position="63"/>
        <end position="84"/>
    </location>
</feature>
<dbReference type="InterPro" id="IPR003912">
    <property type="entry name" value="Protea_act_rcpt"/>
</dbReference>
<dbReference type="SUPFAM" id="SSF81321">
    <property type="entry name" value="Family A G protein-coupled receptor-like"/>
    <property type="match status" value="1"/>
</dbReference>
<dbReference type="OrthoDB" id="9370401at2759"/>
<keyword evidence="5" id="KW-0297">G-protein coupled receptor</keyword>
<evidence type="ECO:0000256" key="9">
    <source>
        <dbReference type="ARBA" id="ARBA00023180"/>
    </source>
</evidence>
<dbReference type="Proteomes" id="UP001046870">
    <property type="component" value="Chromosome 6"/>
</dbReference>
<dbReference type="InterPro" id="IPR017452">
    <property type="entry name" value="GPCR_Rhodpsn_7TM"/>
</dbReference>
<evidence type="ECO:0000256" key="6">
    <source>
        <dbReference type="ARBA" id="ARBA00023136"/>
    </source>
</evidence>
<dbReference type="InterPro" id="IPR000276">
    <property type="entry name" value="GPCR_Rhodpsn"/>
</dbReference>
<dbReference type="PRINTS" id="PR00237">
    <property type="entry name" value="GPCRRHODOPSN"/>
</dbReference>
<dbReference type="GO" id="GO:0007596">
    <property type="term" value="P:blood coagulation"/>
    <property type="evidence" value="ECO:0007669"/>
    <property type="project" value="InterPro"/>
</dbReference>
<comment type="subcellular location">
    <subcellularLocation>
        <location evidence="1">Cell membrane</location>
        <topology evidence="1">Multi-pass membrane protein</topology>
    </subcellularLocation>
</comment>
<dbReference type="PRINTS" id="PR01152">
    <property type="entry name" value="PROTEASEAR2"/>
</dbReference>
<evidence type="ECO:0000256" key="7">
    <source>
        <dbReference type="ARBA" id="ARBA00023157"/>
    </source>
</evidence>
<keyword evidence="2" id="KW-1003">Cell membrane</keyword>
<sequence>MTRLTQFTITLVCVFLTGAQTDVGKKGRGFIGIKDGQSEGSVNVDSAAAEALESSLTTVFLPIVYIIVFAVGLPTNAMAIWVFLFRTKKKYPSAIYMANLALSDLLFIIWIPLKIAYHFNGNDWIYGEGLCKVLVGFFYANMYCSILFITCLSVQRYWVIAHPLSQQRKNNQVAIGISLAIWVFIWLSTTPLYLYNQTVKVSNLGITTCHDVSAISDIQNPFHDIKYPFFYFIFMGVFVFFIPCVVTVIAYVSLLRTLGDSMSNEGIGKKRRKAMILTVTVLVTFLVCFVPSNIMLIVHYFLLKDGVVNNGYGFYITTLCLASLNSCLDPFLYYYVSEDFRDHVKNTLLCRSSRTVERMRVSFSSMKYSKKASIYTSDTSNTQTSTC</sequence>
<feature type="domain" description="G-protein coupled receptors family 1 profile" evidence="14">
    <location>
        <begin position="75"/>
        <end position="333"/>
    </location>
</feature>
<dbReference type="Pfam" id="PF00001">
    <property type="entry name" value="7tm_1"/>
    <property type="match status" value="1"/>
</dbReference>
<dbReference type="GO" id="GO:0035025">
    <property type="term" value="P:positive regulation of Rho protein signal transduction"/>
    <property type="evidence" value="ECO:0007669"/>
    <property type="project" value="TreeGrafter"/>
</dbReference>
<feature type="transmembrane region" description="Helical" evidence="12">
    <location>
        <begin position="275"/>
        <end position="302"/>
    </location>
</feature>
<comment type="caution">
    <text evidence="15">The sequence shown here is derived from an EMBL/GenBank/DDBJ whole genome shotgun (WGS) entry which is preliminary data.</text>
</comment>
<evidence type="ECO:0000256" key="13">
    <source>
        <dbReference type="SAM" id="SignalP"/>
    </source>
</evidence>
<dbReference type="PANTHER" id="PTHR24232:SF106">
    <property type="entry name" value="COAGULATION FACTOR II (THROMBIN) RECEPTOR-LIKE 1 ISOFORM X1"/>
    <property type="match status" value="1"/>
</dbReference>
<keyword evidence="16" id="KW-1185">Reference proteome</keyword>
<dbReference type="FunFam" id="1.20.1070.10:FF:000040">
    <property type="entry name" value="Coagulation factor 2 (thrombin) receptor"/>
    <property type="match status" value="1"/>
</dbReference>
<dbReference type="AlphaFoldDB" id="A0A9D3Q602"/>
<feature type="transmembrane region" description="Helical" evidence="12">
    <location>
        <begin position="96"/>
        <end position="113"/>
    </location>
</feature>
<keyword evidence="13" id="KW-0732">Signal</keyword>
<proteinExistence type="predicted"/>
<dbReference type="GO" id="GO:0005886">
    <property type="term" value="C:plasma membrane"/>
    <property type="evidence" value="ECO:0007669"/>
    <property type="project" value="UniProtKB-SubCell"/>
</dbReference>
<protein>
    <recommendedName>
        <fullName evidence="14">G-protein coupled receptors family 1 profile domain-containing protein</fullName>
    </recommendedName>
</protein>
<evidence type="ECO:0000259" key="14">
    <source>
        <dbReference type="PROSITE" id="PS50262"/>
    </source>
</evidence>
<keyword evidence="7 11" id="KW-1015">Disulfide bond</keyword>
<keyword evidence="3 12" id="KW-0812">Transmembrane</keyword>
<evidence type="ECO:0000256" key="2">
    <source>
        <dbReference type="ARBA" id="ARBA00022475"/>
    </source>
</evidence>
<dbReference type="Gene3D" id="1.20.1070.10">
    <property type="entry name" value="Rhodopsin 7-helix transmembrane proteins"/>
    <property type="match status" value="1"/>
</dbReference>
<dbReference type="PROSITE" id="PS50262">
    <property type="entry name" value="G_PROTEIN_RECEP_F1_2"/>
    <property type="match status" value="1"/>
</dbReference>
<dbReference type="EMBL" id="JAFDVH010000006">
    <property type="protein sequence ID" value="KAG7477018.1"/>
    <property type="molecule type" value="Genomic_DNA"/>
</dbReference>
<keyword evidence="9" id="KW-0325">Glycoprotein</keyword>
<dbReference type="GO" id="GO:0007200">
    <property type="term" value="P:phospholipase C-activating G protein-coupled receptor signaling pathway"/>
    <property type="evidence" value="ECO:0007669"/>
    <property type="project" value="TreeGrafter"/>
</dbReference>
<evidence type="ECO:0000256" key="1">
    <source>
        <dbReference type="ARBA" id="ARBA00004651"/>
    </source>
</evidence>
<feature type="transmembrane region" description="Helical" evidence="12">
    <location>
        <begin position="173"/>
        <end position="195"/>
    </location>
</feature>
<evidence type="ECO:0000256" key="10">
    <source>
        <dbReference type="ARBA" id="ARBA00023224"/>
    </source>
</evidence>
<gene>
    <name evidence="15" type="ORF">MATL_G00089020</name>
</gene>
<evidence type="ECO:0000256" key="5">
    <source>
        <dbReference type="ARBA" id="ARBA00023040"/>
    </source>
</evidence>